<sequence length="100" mass="11805">MILNDNLLVLIVWIFLFIIPSSVGGLFMMMLSSFFLKNKTFKKQLLYESLIAIIFSSFIYPALFFMGMMNVSLLVYVLIALFYLIINIKMFYSNDWKKYP</sequence>
<proteinExistence type="predicted"/>
<evidence type="ECO:0000256" key="1">
    <source>
        <dbReference type="SAM" id="Phobius"/>
    </source>
</evidence>
<keyword evidence="1" id="KW-1133">Transmembrane helix</keyword>
<feature type="transmembrane region" description="Helical" evidence="1">
    <location>
        <begin position="6"/>
        <end position="36"/>
    </location>
</feature>
<dbReference type="Proteomes" id="UP000461010">
    <property type="component" value="Unassembled WGS sequence"/>
</dbReference>
<dbReference type="RefSeq" id="WP_152192326.1">
    <property type="nucleotide sequence ID" value="NZ_WFKJ01000086.1"/>
</dbReference>
<protein>
    <submittedName>
        <fullName evidence="2">Uncharacterized protein</fullName>
    </submittedName>
</protein>
<keyword evidence="1" id="KW-0472">Membrane</keyword>
<accession>A0ABQ6VH83</accession>
<keyword evidence="3" id="KW-1185">Reference proteome</keyword>
<evidence type="ECO:0000313" key="3">
    <source>
        <dbReference type="Proteomes" id="UP000461010"/>
    </source>
</evidence>
<comment type="caution">
    <text evidence="2">The sequence shown here is derived from an EMBL/GenBank/DDBJ whole genome shotgun (WGS) entry which is preliminary data.</text>
</comment>
<gene>
    <name evidence="2" type="ORF">GBG18_14815</name>
</gene>
<dbReference type="EMBL" id="WFKJ01000086">
    <property type="protein sequence ID" value="KAB7886089.1"/>
    <property type="molecule type" value="Genomic_DNA"/>
</dbReference>
<organism evidence="2 3">
    <name type="scientific">Poseidonibacter ostreae</name>
    <dbReference type="NCBI Taxonomy" id="2654171"/>
    <lineage>
        <taxon>Bacteria</taxon>
        <taxon>Pseudomonadati</taxon>
        <taxon>Campylobacterota</taxon>
        <taxon>Epsilonproteobacteria</taxon>
        <taxon>Campylobacterales</taxon>
        <taxon>Arcobacteraceae</taxon>
        <taxon>Poseidonibacter</taxon>
    </lineage>
</organism>
<keyword evidence="1" id="KW-0812">Transmembrane</keyword>
<name>A0ABQ6VH83_9BACT</name>
<feature type="transmembrane region" description="Helical" evidence="1">
    <location>
        <begin position="45"/>
        <end position="67"/>
    </location>
</feature>
<feature type="transmembrane region" description="Helical" evidence="1">
    <location>
        <begin position="73"/>
        <end position="92"/>
    </location>
</feature>
<reference evidence="2 3" key="1">
    <citation type="submission" date="2019-10" db="EMBL/GenBank/DDBJ databases">
        <title>Poseidonibacter ostreae sp. nov., isolated from the gut of the Ostrea denselamellosa.</title>
        <authorList>
            <person name="Choi A."/>
        </authorList>
    </citation>
    <scope>NUCLEOTIDE SEQUENCE [LARGE SCALE GENOMIC DNA]</scope>
    <source>
        <strain evidence="2 3">SJOD-M-5</strain>
    </source>
</reference>
<evidence type="ECO:0000313" key="2">
    <source>
        <dbReference type="EMBL" id="KAB7886089.1"/>
    </source>
</evidence>